<gene>
    <name evidence="3" type="ORF">AQ490_22085</name>
</gene>
<feature type="region of interest" description="Disordered" evidence="1">
    <location>
        <begin position="1"/>
        <end position="27"/>
    </location>
</feature>
<evidence type="ECO:0000256" key="2">
    <source>
        <dbReference type="SAM" id="Phobius"/>
    </source>
</evidence>
<dbReference type="AlphaFoldDB" id="A0A0T6LSG8"/>
<sequence length="235" mass="25131">MNKHPENEAPRSAPPDPAQPVNGAGPGRRLAALTHRGAHRALWYEVWMWRSLARWVAHRPNVPADGTAFAYRAPQMLVTVVILVLSAGEVVALHLLLPWPALRTGLLAVGFWGVAWGFGMIGAITVHPHVVQTSGLRVRSALGCDVHVPWDAVGTVRRALSSHGGGSCQLDGTTLYVPVAGQCTVEVVLRRPLDVALPHRRSARIAELRFHADDADGLVAAVRARALAAGARAEG</sequence>
<dbReference type="STRING" id="76728.AQ490_22085"/>
<feature type="transmembrane region" description="Helical" evidence="2">
    <location>
        <begin position="109"/>
        <end position="130"/>
    </location>
</feature>
<feature type="transmembrane region" description="Helical" evidence="2">
    <location>
        <begin position="76"/>
        <end position="97"/>
    </location>
</feature>
<keyword evidence="2" id="KW-1133">Transmembrane helix</keyword>
<evidence type="ECO:0000313" key="3">
    <source>
        <dbReference type="EMBL" id="KRV49008.1"/>
    </source>
</evidence>
<dbReference type="Proteomes" id="UP000050867">
    <property type="component" value="Unassembled WGS sequence"/>
</dbReference>
<keyword evidence="2" id="KW-0812">Transmembrane</keyword>
<evidence type="ECO:0000256" key="1">
    <source>
        <dbReference type="SAM" id="MobiDB-lite"/>
    </source>
</evidence>
<keyword evidence="2" id="KW-0472">Membrane</keyword>
<proteinExistence type="predicted"/>
<dbReference type="RefSeq" id="WP_018384865.1">
    <property type="nucleotide sequence ID" value="NZ_LLZU01000016.1"/>
</dbReference>
<organism evidence="3 4">
    <name type="scientific">Wenjunlia vitaminophila</name>
    <name type="common">Streptomyces vitaminophilus</name>
    <dbReference type="NCBI Taxonomy" id="76728"/>
    <lineage>
        <taxon>Bacteria</taxon>
        <taxon>Bacillati</taxon>
        <taxon>Actinomycetota</taxon>
        <taxon>Actinomycetes</taxon>
        <taxon>Kitasatosporales</taxon>
        <taxon>Streptomycetaceae</taxon>
        <taxon>Wenjunlia</taxon>
    </lineage>
</organism>
<dbReference type="OrthoDB" id="4337641at2"/>
<accession>A0A0T6LSG8</accession>
<keyword evidence="4" id="KW-1185">Reference proteome</keyword>
<dbReference type="EMBL" id="LLZU01000016">
    <property type="protein sequence ID" value="KRV49008.1"/>
    <property type="molecule type" value="Genomic_DNA"/>
</dbReference>
<evidence type="ECO:0000313" key="4">
    <source>
        <dbReference type="Proteomes" id="UP000050867"/>
    </source>
</evidence>
<protein>
    <recommendedName>
        <fullName evidence="5">PH domain-containing protein</fullName>
    </recommendedName>
</protein>
<name>A0A0T6LSG8_WENVI</name>
<evidence type="ECO:0008006" key="5">
    <source>
        <dbReference type="Google" id="ProtNLM"/>
    </source>
</evidence>
<reference evidence="3 4" key="1">
    <citation type="submission" date="2015-10" db="EMBL/GenBank/DDBJ databases">
        <title>Draft genome sequence of pyrrolomycin-producing Streptomyces vitaminophilus.</title>
        <authorList>
            <person name="Graham D.E."/>
            <person name="Mahan K.M."/>
            <person name="Klingeman D.M."/>
            <person name="Hettich R.L."/>
            <person name="Parry R.J."/>
        </authorList>
    </citation>
    <scope>NUCLEOTIDE SEQUENCE [LARGE SCALE GENOMIC DNA]</scope>
    <source>
        <strain evidence="3 4">ATCC 31673</strain>
    </source>
</reference>
<comment type="caution">
    <text evidence="3">The sequence shown here is derived from an EMBL/GenBank/DDBJ whole genome shotgun (WGS) entry which is preliminary data.</text>
</comment>
<dbReference type="eggNOG" id="ENOG502Z7JX">
    <property type="taxonomic scope" value="Bacteria"/>
</dbReference>